<dbReference type="GO" id="GO:0008106">
    <property type="term" value="F:alcohol dehydrogenase (NADP+) activity"/>
    <property type="evidence" value="ECO:0007669"/>
    <property type="project" value="UniProtKB-EC"/>
</dbReference>
<proteinExistence type="inferred from homology"/>
<evidence type="ECO:0000256" key="10">
    <source>
        <dbReference type="ARBA" id="ARBA00050997"/>
    </source>
</evidence>
<feature type="domain" description="Alcohol dehydrogenase-like N-terminal" evidence="13">
    <location>
        <begin position="33"/>
        <end position="150"/>
    </location>
</feature>
<name>A0AB34KPM7_9PEZI</name>
<dbReference type="EC" id="1.1.1.2" evidence="9"/>
<evidence type="ECO:0000256" key="8">
    <source>
        <dbReference type="ARBA" id="ARBA00023002"/>
    </source>
</evidence>
<evidence type="ECO:0000256" key="6">
    <source>
        <dbReference type="ARBA" id="ARBA00022833"/>
    </source>
</evidence>
<evidence type="ECO:0000256" key="9">
    <source>
        <dbReference type="ARBA" id="ARBA00024074"/>
    </source>
</evidence>
<dbReference type="SUPFAM" id="SSF50129">
    <property type="entry name" value="GroES-like"/>
    <property type="match status" value="1"/>
</dbReference>
<sequence length="362" mass="39581">MGYPETATGFMVNSQKEWTKFEKKEFPLKTFGDRDIDIAIDACGVCGSDVHTISGGWGDAPMPLCVGHEVIGRAIKVGKDVKTVKVGDRVGVGAQIQADLTCDNCKADQENYCPNAVDTYGAKYEDGILSQGGYSSHMRAHEYFTFKIPDNMTNEDAAPMMCAGLTTYSPLVRLGAGPGKKVAIVGMGGLGHYAVLWAVALGAEVTVLSHSPNKKDDALKMGAKEFVVTNDKDWHKKYPFAFDFILNCADATHKFDLPAYFSTLKVMGKFHNVGFGDEPLPRIPAQAFAPNGCYIGASHIGNRPEMLAMLDLASKQEIHSWIDKVDISAEGCKEVVERVYNNKDVRYRLVLTNFDAQFGKRA</sequence>
<evidence type="ECO:0000313" key="15">
    <source>
        <dbReference type="Proteomes" id="UP000803884"/>
    </source>
</evidence>
<dbReference type="InterPro" id="IPR011032">
    <property type="entry name" value="GroES-like_sf"/>
</dbReference>
<dbReference type="Proteomes" id="UP000803884">
    <property type="component" value="Unassembled WGS sequence"/>
</dbReference>
<evidence type="ECO:0000259" key="12">
    <source>
        <dbReference type="Pfam" id="PF00107"/>
    </source>
</evidence>
<dbReference type="RefSeq" id="XP_069228803.1">
    <property type="nucleotide sequence ID" value="XM_069374575.1"/>
</dbReference>
<keyword evidence="4" id="KW-0597">Phosphoprotein</keyword>
<evidence type="ECO:0000256" key="4">
    <source>
        <dbReference type="ARBA" id="ARBA00022553"/>
    </source>
</evidence>
<evidence type="ECO:0000256" key="3">
    <source>
        <dbReference type="ARBA" id="ARBA00011738"/>
    </source>
</evidence>
<comment type="cofactor">
    <cofactor evidence="1 11">
        <name>Zn(2+)</name>
        <dbReference type="ChEBI" id="CHEBI:29105"/>
    </cofactor>
</comment>
<comment type="caution">
    <text evidence="14">The sequence shown here is derived from an EMBL/GenBank/DDBJ whole genome shotgun (WGS) entry which is preliminary data.</text>
</comment>
<dbReference type="Pfam" id="PF08240">
    <property type="entry name" value="ADH_N"/>
    <property type="match status" value="1"/>
</dbReference>
<comment type="similarity">
    <text evidence="2 11">Belongs to the zinc-containing alcohol dehydrogenase family.</text>
</comment>
<evidence type="ECO:0000259" key="13">
    <source>
        <dbReference type="Pfam" id="PF08240"/>
    </source>
</evidence>
<gene>
    <name evidence="14" type="ORF">WHR41_05970</name>
</gene>
<dbReference type="PROSITE" id="PS00059">
    <property type="entry name" value="ADH_ZINC"/>
    <property type="match status" value="1"/>
</dbReference>
<dbReference type="EMBL" id="JAAQHG020000018">
    <property type="protein sequence ID" value="KAL1585697.1"/>
    <property type="molecule type" value="Genomic_DNA"/>
</dbReference>
<keyword evidence="7" id="KW-0521">NADP</keyword>
<dbReference type="Gene3D" id="3.40.50.720">
    <property type="entry name" value="NAD(P)-binding Rossmann-like Domain"/>
    <property type="match status" value="1"/>
</dbReference>
<organism evidence="14 15">
    <name type="scientific">Cladosporium halotolerans</name>
    <dbReference type="NCBI Taxonomy" id="1052096"/>
    <lineage>
        <taxon>Eukaryota</taxon>
        <taxon>Fungi</taxon>
        <taxon>Dikarya</taxon>
        <taxon>Ascomycota</taxon>
        <taxon>Pezizomycotina</taxon>
        <taxon>Dothideomycetes</taxon>
        <taxon>Dothideomycetidae</taxon>
        <taxon>Cladosporiales</taxon>
        <taxon>Cladosporiaceae</taxon>
        <taxon>Cladosporium</taxon>
    </lineage>
</organism>
<dbReference type="Gene3D" id="3.90.180.10">
    <property type="entry name" value="Medium-chain alcohol dehydrogenases, catalytic domain"/>
    <property type="match status" value="1"/>
</dbReference>
<dbReference type="InterPro" id="IPR013154">
    <property type="entry name" value="ADH-like_N"/>
</dbReference>
<dbReference type="GO" id="GO:0008270">
    <property type="term" value="F:zinc ion binding"/>
    <property type="evidence" value="ECO:0007669"/>
    <property type="project" value="InterPro"/>
</dbReference>
<dbReference type="GO" id="GO:0006066">
    <property type="term" value="P:alcohol metabolic process"/>
    <property type="evidence" value="ECO:0007669"/>
    <property type="project" value="UniProtKB-ARBA"/>
</dbReference>
<dbReference type="FunFam" id="3.40.50.720:FF:000158">
    <property type="entry name" value="Zinc-binding alcohol dehydrogenase"/>
    <property type="match status" value="1"/>
</dbReference>
<dbReference type="GeneID" id="96007413"/>
<evidence type="ECO:0000256" key="7">
    <source>
        <dbReference type="ARBA" id="ARBA00022857"/>
    </source>
</evidence>
<evidence type="ECO:0000256" key="11">
    <source>
        <dbReference type="RuleBase" id="RU361277"/>
    </source>
</evidence>
<keyword evidence="15" id="KW-1185">Reference proteome</keyword>
<evidence type="ECO:0000256" key="1">
    <source>
        <dbReference type="ARBA" id="ARBA00001947"/>
    </source>
</evidence>
<keyword evidence="8" id="KW-0560">Oxidoreductase</keyword>
<dbReference type="InterPro" id="IPR047109">
    <property type="entry name" value="CAD-like"/>
</dbReference>
<comment type="subunit">
    <text evidence="3">Homodimer.</text>
</comment>
<dbReference type="Pfam" id="PF00107">
    <property type="entry name" value="ADH_zinc_N"/>
    <property type="match status" value="1"/>
</dbReference>
<dbReference type="CDD" id="cd05283">
    <property type="entry name" value="CAD1"/>
    <property type="match status" value="1"/>
</dbReference>
<reference evidence="14 15" key="1">
    <citation type="journal article" date="2020" name="Microbiol. Resour. Announc.">
        <title>Draft Genome Sequence of a Cladosporium Species Isolated from the Mesophotic Ascidian Didemnum maculosum.</title>
        <authorList>
            <person name="Gioti A."/>
            <person name="Siaperas R."/>
            <person name="Nikolaivits E."/>
            <person name="Le Goff G."/>
            <person name="Ouazzani J."/>
            <person name="Kotoulas G."/>
            <person name="Topakas E."/>
        </authorList>
    </citation>
    <scope>NUCLEOTIDE SEQUENCE [LARGE SCALE GENOMIC DNA]</scope>
    <source>
        <strain evidence="14 15">TM138-S3</strain>
    </source>
</reference>
<dbReference type="AlphaFoldDB" id="A0AB34KPM7"/>
<protein>
    <recommendedName>
        <fullName evidence="9">alcohol dehydrogenase (NADP(+))</fullName>
        <ecNumber evidence="9">1.1.1.2</ecNumber>
    </recommendedName>
</protein>
<accession>A0AB34KPM7</accession>
<keyword evidence="5 11" id="KW-0479">Metal-binding</keyword>
<keyword evidence="6 11" id="KW-0862">Zinc</keyword>
<dbReference type="InterPro" id="IPR002328">
    <property type="entry name" value="ADH_Zn_CS"/>
</dbReference>
<dbReference type="PANTHER" id="PTHR42683">
    <property type="entry name" value="ALDEHYDE REDUCTASE"/>
    <property type="match status" value="1"/>
</dbReference>
<dbReference type="SUPFAM" id="SSF51735">
    <property type="entry name" value="NAD(P)-binding Rossmann-fold domains"/>
    <property type="match status" value="1"/>
</dbReference>
<dbReference type="InterPro" id="IPR013149">
    <property type="entry name" value="ADH-like_C"/>
</dbReference>
<evidence type="ECO:0000256" key="2">
    <source>
        <dbReference type="ARBA" id="ARBA00008072"/>
    </source>
</evidence>
<dbReference type="InterPro" id="IPR036291">
    <property type="entry name" value="NAD(P)-bd_dom_sf"/>
</dbReference>
<comment type="catalytic activity">
    <reaction evidence="10">
        <text>a primary alcohol + NADP(+) = an aldehyde + NADPH + H(+)</text>
        <dbReference type="Rhea" id="RHEA:15937"/>
        <dbReference type="ChEBI" id="CHEBI:15378"/>
        <dbReference type="ChEBI" id="CHEBI:15734"/>
        <dbReference type="ChEBI" id="CHEBI:17478"/>
        <dbReference type="ChEBI" id="CHEBI:57783"/>
        <dbReference type="ChEBI" id="CHEBI:58349"/>
        <dbReference type="EC" id="1.1.1.2"/>
    </reaction>
    <physiologicalReaction direction="left-to-right" evidence="10">
        <dbReference type="Rhea" id="RHEA:15938"/>
    </physiologicalReaction>
    <physiologicalReaction direction="right-to-left" evidence="10">
        <dbReference type="Rhea" id="RHEA:15939"/>
    </physiologicalReaction>
</comment>
<evidence type="ECO:0000256" key="5">
    <source>
        <dbReference type="ARBA" id="ARBA00022723"/>
    </source>
</evidence>
<feature type="domain" description="Alcohol dehydrogenase-like C-terminal" evidence="12">
    <location>
        <begin position="189"/>
        <end position="314"/>
    </location>
</feature>
<evidence type="ECO:0000313" key="14">
    <source>
        <dbReference type="EMBL" id="KAL1585697.1"/>
    </source>
</evidence>